<organism evidence="2 3">
    <name type="scientific">Flavilitoribacter nigricans (strain ATCC 23147 / DSM 23189 / NBRC 102662 / NCIMB 1420 / SS-2)</name>
    <name type="common">Lewinella nigricans</name>
    <dbReference type="NCBI Taxonomy" id="1122177"/>
    <lineage>
        <taxon>Bacteria</taxon>
        <taxon>Pseudomonadati</taxon>
        <taxon>Bacteroidota</taxon>
        <taxon>Saprospiria</taxon>
        <taxon>Saprospirales</taxon>
        <taxon>Lewinellaceae</taxon>
        <taxon>Flavilitoribacter</taxon>
    </lineage>
</organism>
<dbReference type="AlphaFoldDB" id="A0A2D0N6Z3"/>
<keyword evidence="1" id="KW-1133">Transmembrane helix</keyword>
<proteinExistence type="predicted"/>
<sequence length="192" mass="22969">MENKLLDRIAESFNTPFPEAESMEEYLDKILPLVGANSEDLREEEFYTNKPWVEVQDNENFHELVFHFFSPKPNEDDLDREYIKTIDGRVMQGMYRYVGNKMFIGDDGYQSTNVYELAFMDDEFMILKLLANPKKFIAENTDKYFVLTVERLGRRLEWYDLMRHLFEKYQSNNLTYYLIAIFITIIVIMLIS</sequence>
<dbReference type="EMBL" id="PDUD01000027">
    <property type="protein sequence ID" value="PHN04168.1"/>
    <property type="molecule type" value="Genomic_DNA"/>
</dbReference>
<comment type="caution">
    <text evidence="2">The sequence shown here is derived from an EMBL/GenBank/DDBJ whole genome shotgun (WGS) entry which is preliminary data.</text>
</comment>
<evidence type="ECO:0000256" key="1">
    <source>
        <dbReference type="SAM" id="Phobius"/>
    </source>
</evidence>
<feature type="transmembrane region" description="Helical" evidence="1">
    <location>
        <begin position="174"/>
        <end position="191"/>
    </location>
</feature>
<gene>
    <name evidence="2" type="ORF">CRP01_23520</name>
</gene>
<accession>A0A2D0N6Z3</accession>
<dbReference type="Proteomes" id="UP000223913">
    <property type="component" value="Unassembled WGS sequence"/>
</dbReference>
<keyword evidence="3" id="KW-1185">Reference proteome</keyword>
<dbReference type="RefSeq" id="WP_099152552.1">
    <property type="nucleotide sequence ID" value="NZ_PDUD01000027.1"/>
</dbReference>
<dbReference type="OrthoDB" id="1493871at2"/>
<reference evidence="2 3" key="1">
    <citation type="submission" date="2017-10" db="EMBL/GenBank/DDBJ databases">
        <title>The draft genome sequence of Lewinella nigricans NBRC 102662.</title>
        <authorList>
            <person name="Wang K."/>
        </authorList>
    </citation>
    <scope>NUCLEOTIDE SEQUENCE [LARGE SCALE GENOMIC DNA]</scope>
    <source>
        <strain evidence="2 3">NBRC 102662</strain>
    </source>
</reference>
<protein>
    <submittedName>
        <fullName evidence="2">Uncharacterized protein</fullName>
    </submittedName>
</protein>
<keyword evidence="1" id="KW-0812">Transmembrane</keyword>
<name>A0A2D0N6Z3_FLAN2</name>
<keyword evidence="1" id="KW-0472">Membrane</keyword>
<evidence type="ECO:0000313" key="2">
    <source>
        <dbReference type="EMBL" id="PHN04168.1"/>
    </source>
</evidence>
<evidence type="ECO:0000313" key="3">
    <source>
        <dbReference type="Proteomes" id="UP000223913"/>
    </source>
</evidence>